<sequence>MRNGEGSDKTNQSLGVGDCSKENVNVFDSFYTHLVLFPSQANGFLEKSDDEPTYASLQVIRSCGQRKRLPGLRLKAGEGTGWFLVSKSLTLPPASPKAGEVYKIKQIPLKFYVLLLLPSICCGLPSGLPGLRLEKQNTVPKHFLSPRIPDHHNPQLAKHKTIQESRRTYIIISSLLVATADQMPLLTRRRFGQ</sequence>
<dbReference type="EMBL" id="ODYU01008195">
    <property type="protein sequence ID" value="SOQ51590.1"/>
    <property type="molecule type" value="Genomic_DNA"/>
</dbReference>
<gene>
    <name evidence="1" type="ORF">SFRICE_027085</name>
</gene>
<dbReference type="AlphaFoldDB" id="A0A2H1WES8"/>
<reference evidence="1" key="1">
    <citation type="submission" date="2016-07" db="EMBL/GenBank/DDBJ databases">
        <authorList>
            <person name="Bretaudeau A."/>
        </authorList>
    </citation>
    <scope>NUCLEOTIDE SEQUENCE</scope>
    <source>
        <strain evidence="1">Rice</strain>
        <tissue evidence="1">Whole body</tissue>
    </source>
</reference>
<accession>A0A2H1WES8</accession>
<name>A0A2H1WES8_SPOFR</name>
<organism evidence="1">
    <name type="scientific">Spodoptera frugiperda</name>
    <name type="common">Fall armyworm</name>
    <dbReference type="NCBI Taxonomy" id="7108"/>
    <lineage>
        <taxon>Eukaryota</taxon>
        <taxon>Metazoa</taxon>
        <taxon>Ecdysozoa</taxon>
        <taxon>Arthropoda</taxon>
        <taxon>Hexapoda</taxon>
        <taxon>Insecta</taxon>
        <taxon>Pterygota</taxon>
        <taxon>Neoptera</taxon>
        <taxon>Endopterygota</taxon>
        <taxon>Lepidoptera</taxon>
        <taxon>Glossata</taxon>
        <taxon>Ditrysia</taxon>
        <taxon>Noctuoidea</taxon>
        <taxon>Noctuidae</taxon>
        <taxon>Amphipyrinae</taxon>
        <taxon>Spodoptera</taxon>
    </lineage>
</organism>
<proteinExistence type="predicted"/>
<evidence type="ECO:0000313" key="1">
    <source>
        <dbReference type="EMBL" id="SOQ51590.1"/>
    </source>
</evidence>
<protein>
    <submittedName>
        <fullName evidence="1">SFRICE_027085</fullName>
    </submittedName>
</protein>